<gene>
    <name evidence="11 13" type="primary">mnmG</name>
    <name evidence="11" type="synonym">gidA</name>
    <name evidence="13" type="ORF">WMO46_10605</name>
</gene>
<dbReference type="NCBIfam" id="TIGR00136">
    <property type="entry name" value="mnmG_gidA"/>
    <property type="match status" value="1"/>
</dbReference>
<dbReference type="Pfam" id="PF01134">
    <property type="entry name" value="GIDA"/>
    <property type="match status" value="1"/>
</dbReference>
<evidence type="ECO:0000256" key="11">
    <source>
        <dbReference type="HAMAP-Rule" id="MF_00129"/>
    </source>
</evidence>
<evidence type="ECO:0000256" key="4">
    <source>
        <dbReference type="ARBA" id="ARBA00020461"/>
    </source>
</evidence>
<comment type="function">
    <text evidence="2 11">NAD-binding protein involved in the addition of a carboxymethylaminomethyl (cmnm) group at the wobble position (U34) of certain tRNAs, forming tRNA-cmnm(5)s(2)U34.</text>
</comment>
<feature type="domain" description="tRNA uridine 5-carboxymethylaminomethyl modification enzyme C-terminal subdomain" evidence="12">
    <location>
        <begin position="577"/>
        <end position="648"/>
    </location>
</feature>
<dbReference type="InterPro" id="IPR036188">
    <property type="entry name" value="FAD/NAD-bd_sf"/>
</dbReference>
<comment type="similarity">
    <text evidence="3 11">Belongs to the MnmG family.</text>
</comment>
<evidence type="ECO:0000256" key="5">
    <source>
        <dbReference type="ARBA" id="ARBA00022630"/>
    </source>
</evidence>
<name>A0ABV1GZN0_9BACT</name>
<dbReference type="InterPro" id="IPR047001">
    <property type="entry name" value="MnmG_C_subdom"/>
</dbReference>
<dbReference type="InterPro" id="IPR002218">
    <property type="entry name" value="MnmG-rel"/>
</dbReference>
<comment type="caution">
    <text evidence="13">The sequence shown here is derived from an EMBL/GenBank/DDBJ whole genome shotgun (WGS) entry which is preliminary data.</text>
</comment>
<dbReference type="EMBL" id="JBBMFL010000012">
    <property type="protein sequence ID" value="MEQ2545393.1"/>
    <property type="molecule type" value="Genomic_DNA"/>
</dbReference>
<dbReference type="InterPro" id="IPR026904">
    <property type="entry name" value="MnmG_C"/>
</dbReference>
<dbReference type="PANTHER" id="PTHR11806:SF0">
    <property type="entry name" value="PROTEIN MTO1 HOMOLOG, MITOCHONDRIAL"/>
    <property type="match status" value="1"/>
</dbReference>
<dbReference type="Gene3D" id="1.10.10.1800">
    <property type="entry name" value="tRNA uridine 5-carboxymethylaminomethyl modification enzyme MnmG/GidA"/>
    <property type="match status" value="1"/>
</dbReference>
<evidence type="ECO:0000256" key="1">
    <source>
        <dbReference type="ARBA" id="ARBA00001974"/>
    </source>
</evidence>
<keyword evidence="6 11" id="KW-0819">tRNA processing</keyword>
<dbReference type="Proteomes" id="UP001460202">
    <property type="component" value="Unassembled WGS sequence"/>
</dbReference>
<comment type="subunit">
    <text evidence="9 11">Homodimer. Heterotetramer of two MnmE and two MnmG subunits.</text>
</comment>
<dbReference type="PROSITE" id="PS01280">
    <property type="entry name" value="GIDA_1"/>
    <property type="match status" value="1"/>
</dbReference>
<dbReference type="Pfam" id="PF13932">
    <property type="entry name" value="SAM_GIDA_C"/>
    <property type="match status" value="1"/>
</dbReference>
<sequence>MTLDYDIIVIGGGHAGCEAASAAARLGSRTLLLTMDMGKMASMSCNPAVGGVAKGQIVREIDALGGQMGRITDLTTVQFRMLNRSKGAAMWSPRAQCDKTRFSEEWQHTLENTRNLYIWQDAATELLFDDALRTDSARLATPGAEANPNRNNLRSAAQTYRITGVRTRMGVEFTCRAVVLTSGTFLGGLMHCGISHAEGGRAGDAASHGITECLRRIGFESGRMKTGTPARLDARTIDFERLEPQYGDENPAKFSFSPDTQPVKDQLPCFLVYTSAEVHDILRSGFDQSPLFNGTIRGIGPRYCPSIEDKLRTFADKDQHQLFLEPEGRTTNEYYLNGFSSSLPWEVQWKALHKIQGFEDLHIYRPGYAIEYDYFPPTQLHHSLETKLVSGLYFAGQVNGTTGYEEAAAQGLMAGINAHRALAGEEPIVLKRDEAYIGVLIDDLVTKGVDEPYRMFTSRAEYRILLRQDNADIRLTPLGYEIGLIPQKRYNHFVKKNTLVKSLVEFARRQSIKAVEINDYLKSVNSEPLTQGRKLYDILMRNNVTFESLQRVLPKLKKFIADNEMSAEMIEEAEIQIKYKGYIEREKFIAEKLRRLENIAIPSDFDFHSMNSLTIEARQKLSRIRPTTIGQASRIPGVSPADVNVLLIKFGR</sequence>
<dbReference type="HAMAP" id="MF_00129">
    <property type="entry name" value="MnmG_GidA"/>
    <property type="match status" value="1"/>
</dbReference>
<keyword evidence="14" id="KW-1185">Reference proteome</keyword>
<keyword evidence="11" id="KW-0963">Cytoplasm</keyword>
<dbReference type="Gene3D" id="1.10.150.570">
    <property type="entry name" value="GidA associated domain, C-terminal subdomain"/>
    <property type="match status" value="1"/>
</dbReference>
<keyword evidence="5 11" id="KW-0285">Flavoprotein</keyword>
<organism evidence="13 14">
    <name type="scientific">Alistipes intestinihominis</name>
    <dbReference type="NCBI Taxonomy" id="3133172"/>
    <lineage>
        <taxon>Bacteria</taxon>
        <taxon>Pseudomonadati</taxon>
        <taxon>Bacteroidota</taxon>
        <taxon>Bacteroidia</taxon>
        <taxon>Bacteroidales</taxon>
        <taxon>Rikenellaceae</taxon>
        <taxon>Alistipes</taxon>
    </lineage>
</organism>
<comment type="caution">
    <text evidence="11">Lacks conserved residue(s) required for the propagation of feature annotation.</text>
</comment>
<evidence type="ECO:0000256" key="8">
    <source>
        <dbReference type="ARBA" id="ARBA00023027"/>
    </source>
</evidence>
<dbReference type="Pfam" id="PF21680">
    <property type="entry name" value="GIDA_C_1st"/>
    <property type="match status" value="1"/>
</dbReference>
<dbReference type="PANTHER" id="PTHR11806">
    <property type="entry name" value="GLUCOSE INHIBITED DIVISION PROTEIN A"/>
    <property type="match status" value="1"/>
</dbReference>
<evidence type="ECO:0000259" key="12">
    <source>
        <dbReference type="SMART" id="SM01228"/>
    </source>
</evidence>
<keyword evidence="8 11" id="KW-0520">NAD</keyword>
<dbReference type="SMART" id="SM01228">
    <property type="entry name" value="GIDA_assoc_3"/>
    <property type="match status" value="1"/>
</dbReference>
<dbReference type="Gene3D" id="3.50.50.60">
    <property type="entry name" value="FAD/NAD(P)-binding domain"/>
    <property type="match status" value="2"/>
</dbReference>
<protein>
    <recommendedName>
        <fullName evidence="4 11">tRNA uridine 5-carboxymethylaminomethyl modification enzyme MnmG</fullName>
    </recommendedName>
    <alternativeName>
        <fullName evidence="10 11">Glucose-inhibited division protein A</fullName>
    </alternativeName>
</protein>
<comment type="cofactor">
    <cofactor evidence="1 11">
        <name>FAD</name>
        <dbReference type="ChEBI" id="CHEBI:57692"/>
    </cofactor>
</comment>
<keyword evidence="7 11" id="KW-0274">FAD</keyword>
<evidence type="ECO:0000256" key="2">
    <source>
        <dbReference type="ARBA" id="ARBA00003717"/>
    </source>
</evidence>
<evidence type="ECO:0000256" key="10">
    <source>
        <dbReference type="ARBA" id="ARBA00031800"/>
    </source>
</evidence>
<proteinExistence type="inferred from homology"/>
<dbReference type="SUPFAM" id="SSF51905">
    <property type="entry name" value="FAD/NAD(P)-binding domain"/>
    <property type="match status" value="1"/>
</dbReference>
<dbReference type="InterPro" id="IPR020595">
    <property type="entry name" value="MnmG-rel_CS"/>
</dbReference>
<evidence type="ECO:0000256" key="7">
    <source>
        <dbReference type="ARBA" id="ARBA00022827"/>
    </source>
</evidence>
<dbReference type="RefSeq" id="WP_349094318.1">
    <property type="nucleotide sequence ID" value="NZ_JBBMFL010000012.1"/>
</dbReference>
<evidence type="ECO:0000313" key="13">
    <source>
        <dbReference type="EMBL" id="MEQ2545393.1"/>
    </source>
</evidence>
<dbReference type="InterPro" id="IPR049312">
    <property type="entry name" value="GIDA_C_N"/>
</dbReference>
<evidence type="ECO:0000256" key="9">
    <source>
        <dbReference type="ARBA" id="ARBA00025948"/>
    </source>
</evidence>
<evidence type="ECO:0000256" key="6">
    <source>
        <dbReference type="ARBA" id="ARBA00022694"/>
    </source>
</evidence>
<accession>A0ABV1GZN0</accession>
<feature type="binding site" evidence="11">
    <location>
        <begin position="11"/>
        <end position="16"/>
    </location>
    <ligand>
        <name>FAD</name>
        <dbReference type="ChEBI" id="CHEBI:57692"/>
    </ligand>
</feature>
<evidence type="ECO:0000256" key="3">
    <source>
        <dbReference type="ARBA" id="ARBA00007653"/>
    </source>
</evidence>
<dbReference type="InterPro" id="IPR040131">
    <property type="entry name" value="MnmG_N"/>
</dbReference>
<comment type="subcellular location">
    <subcellularLocation>
        <location evidence="11">Cytoplasm</location>
    </subcellularLocation>
</comment>
<evidence type="ECO:0000313" key="14">
    <source>
        <dbReference type="Proteomes" id="UP001460202"/>
    </source>
</evidence>
<dbReference type="InterPro" id="IPR004416">
    <property type="entry name" value="MnmG"/>
</dbReference>
<dbReference type="InterPro" id="IPR044920">
    <property type="entry name" value="MnmG_C_subdom_sf"/>
</dbReference>
<dbReference type="PROSITE" id="PS01281">
    <property type="entry name" value="GIDA_2"/>
    <property type="match status" value="1"/>
</dbReference>
<feature type="binding site" evidence="11">
    <location>
        <begin position="300"/>
        <end position="314"/>
    </location>
    <ligand>
        <name>NAD(+)</name>
        <dbReference type="ChEBI" id="CHEBI:57540"/>
    </ligand>
</feature>
<reference evidence="13 14" key="1">
    <citation type="submission" date="2024-03" db="EMBL/GenBank/DDBJ databases">
        <title>Human intestinal bacterial collection.</title>
        <authorList>
            <person name="Pauvert C."/>
            <person name="Hitch T.C.A."/>
            <person name="Clavel T."/>
        </authorList>
    </citation>
    <scope>NUCLEOTIDE SEQUENCE [LARGE SCALE GENOMIC DNA]</scope>
    <source>
        <strain evidence="13 14">CLA-KB-H122</strain>
    </source>
</reference>